<evidence type="ECO:0000256" key="10">
    <source>
        <dbReference type="ARBA" id="ARBA00023098"/>
    </source>
</evidence>
<evidence type="ECO:0000256" key="8">
    <source>
        <dbReference type="ARBA" id="ARBA00023004"/>
    </source>
</evidence>
<dbReference type="EMBL" id="MVIH01000001">
    <property type="protein sequence ID" value="ORB57429.1"/>
    <property type="molecule type" value="Genomic_DNA"/>
</dbReference>
<dbReference type="PANTHER" id="PTHR46696">
    <property type="entry name" value="P450, PUTATIVE (EUROFUNG)-RELATED"/>
    <property type="match status" value="1"/>
</dbReference>
<comment type="caution">
    <text evidence="18">The sequence shown here is derived from an EMBL/GenBank/DDBJ whole genome shotgun (WGS) entry which is preliminary data.</text>
</comment>
<gene>
    <name evidence="18" type="ORF">BST42_03445</name>
</gene>
<keyword evidence="12" id="KW-0753">Steroid metabolism</keyword>
<keyword evidence="19" id="KW-1185">Reference proteome</keyword>
<evidence type="ECO:0000256" key="3">
    <source>
        <dbReference type="ARBA" id="ARBA00022548"/>
    </source>
</evidence>
<organism evidence="18 19">
    <name type="scientific">Mycolicibacterium rhodesiae</name>
    <name type="common">Mycobacterium rhodesiae</name>
    <dbReference type="NCBI Taxonomy" id="36814"/>
    <lineage>
        <taxon>Bacteria</taxon>
        <taxon>Bacillati</taxon>
        <taxon>Actinomycetota</taxon>
        <taxon>Actinomycetes</taxon>
        <taxon>Mycobacteriales</taxon>
        <taxon>Mycobacteriaceae</taxon>
        <taxon>Mycolicibacterium</taxon>
    </lineage>
</organism>
<keyword evidence="9" id="KW-0503">Monooxygenase</keyword>
<dbReference type="GO" id="GO:0005506">
    <property type="term" value="F:iron ion binding"/>
    <property type="evidence" value="ECO:0007669"/>
    <property type="project" value="InterPro"/>
</dbReference>
<sequence length="412" mass="46055">MTVQADRLAFTDLDDPLMFTDPFPRYAELRRSAPVSRVRAPLATGMRAKGYMLTRYDDVLAMHADPRLSSDVMRNDRIGRLRWLIPKPIRLLTETMATKDDPEHQRLRRLVHKAFTPKLVAGLTDDITGIARELIEQLAQAGEVDLVSDFAVPFPLTVIARLLGVKDHELEEFHHLCLKLTESSAKGTRGLIGMISAAAKLTAFFERLAEARRDDPDDGLISQLVRTTDGSDKLTDREAIAMMFLLLLAGHDTTSNLIGNSIVALLDHPDQLARLRAQPELIDDGVEELLRFTAPVAVGAPRVALEDLEFSGTRIPKGSRVFGMLISANRDESVFPDADELDLSRSPNKHLAFASGNHYCLGHHLARLEGRIAITQLLQRFDHLELTVPRNSLRLRPIVQLRGLESLPMRLR</sequence>
<evidence type="ECO:0000256" key="6">
    <source>
        <dbReference type="ARBA" id="ARBA00022963"/>
    </source>
</evidence>
<accession>A0A1X0J5J6</accession>
<keyword evidence="4" id="KW-0349">Heme</keyword>
<comment type="cofactor">
    <cofactor evidence="1">
        <name>heme</name>
        <dbReference type="ChEBI" id="CHEBI:30413"/>
    </cofactor>
</comment>
<dbReference type="RefSeq" id="WP_083117097.1">
    <property type="nucleotide sequence ID" value="NZ_JACKUO010000042.1"/>
</dbReference>
<evidence type="ECO:0000313" key="19">
    <source>
        <dbReference type="Proteomes" id="UP000192534"/>
    </source>
</evidence>
<evidence type="ECO:0000256" key="1">
    <source>
        <dbReference type="ARBA" id="ARBA00001971"/>
    </source>
</evidence>
<evidence type="ECO:0000256" key="9">
    <source>
        <dbReference type="ARBA" id="ARBA00023033"/>
    </source>
</evidence>
<protein>
    <recommendedName>
        <fullName evidence="14">Steroid C26-monooxygenase</fullName>
    </recommendedName>
    <alternativeName>
        <fullName evidence="15">Cholest-4-en-3-one C26-monooxygenase</fullName>
    </alternativeName>
    <alternativeName>
        <fullName evidence="17">Cholesterol C26-monooxygenase</fullName>
    </alternativeName>
    <alternativeName>
        <fullName evidence="16">Steroid C27-monooxygenase</fullName>
    </alternativeName>
</protein>
<dbReference type="InterPro" id="IPR036396">
    <property type="entry name" value="Cyt_P450_sf"/>
</dbReference>
<proteinExistence type="inferred from homology"/>
<dbReference type="SUPFAM" id="SSF48264">
    <property type="entry name" value="Cytochrome P450"/>
    <property type="match status" value="1"/>
</dbReference>
<keyword evidence="8" id="KW-0408">Iron</keyword>
<keyword evidence="3" id="KW-0153">Cholesterol metabolism</keyword>
<evidence type="ECO:0000256" key="13">
    <source>
        <dbReference type="ARBA" id="ARBA00049645"/>
    </source>
</evidence>
<dbReference type="InterPro" id="IPR001128">
    <property type="entry name" value="Cyt_P450"/>
</dbReference>
<dbReference type="Pfam" id="PF00067">
    <property type="entry name" value="p450"/>
    <property type="match status" value="2"/>
</dbReference>
<evidence type="ECO:0000256" key="15">
    <source>
        <dbReference type="ARBA" id="ARBA00079588"/>
    </source>
</evidence>
<evidence type="ECO:0000256" key="11">
    <source>
        <dbReference type="ARBA" id="ARBA00023166"/>
    </source>
</evidence>
<keyword evidence="11" id="KW-1207">Sterol metabolism</keyword>
<dbReference type="PRINTS" id="PR00359">
    <property type="entry name" value="BP450"/>
</dbReference>
<keyword evidence="7" id="KW-0560">Oxidoreductase</keyword>
<name>A0A1X0J5J6_MYCRH</name>
<keyword evidence="10" id="KW-0443">Lipid metabolism</keyword>
<comment type="pathway">
    <text evidence="13">Steroid metabolism; cholesterol degradation.</text>
</comment>
<dbReference type="Proteomes" id="UP000192534">
    <property type="component" value="Unassembled WGS sequence"/>
</dbReference>
<evidence type="ECO:0000313" key="18">
    <source>
        <dbReference type="EMBL" id="ORB57429.1"/>
    </source>
</evidence>
<evidence type="ECO:0000256" key="16">
    <source>
        <dbReference type="ARBA" id="ARBA00082981"/>
    </source>
</evidence>
<evidence type="ECO:0000256" key="4">
    <source>
        <dbReference type="ARBA" id="ARBA00022617"/>
    </source>
</evidence>
<dbReference type="GO" id="GO:0036199">
    <property type="term" value="F:cholest-4-en-3-one 26-monooxygenase activity"/>
    <property type="evidence" value="ECO:0007669"/>
    <property type="project" value="TreeGrafter"/>
</dbReference>
<dbReference type="OrthoDB" id="142769at2"/>
<keyword evidence="6" id="KW-0442">Lipid degradation</keyword>
<evidence type="ECO:0000256" key="17">
    <source>
        <dbReference type="ARBA" id="ARBA00083909"/>
    </source>
</evidence>
<dbReference type="AlphaFoldDB" id="A0A1X0J5J6"/>
<dbReference type="GO" id="GO:0006707">
    <property type="term" value="P:cholesterol catabolic process"/>
    <property type="evidence" value="ECO:0007669"/>
    <property type="project" value="TreeGrafter"/>
</dbReference>
<evidence type="ECO:0000256" key="2">
    <source>
        <dbReference type="ARBA" id="ARBA00010617"/>
    </source>
</evidence>
<evidence type="ECO:0000256" key="5">
    <source>
        <dbReference type="ARBA" id="ARBA00022723"/>
    </source>
</evidence>
<dbReference type="FunFam" id="1.10.630.10:FF:000018">
    <property type="entry name" value="Cytochrome P450 monooxygenase"/>
    <property type="match status" value="1"/>
</dbReference>
<dbReference type="Gene3D" id="1.10.630.10">
    <property type="entry name" value="Cytochrome P450"/>
    <property type="match status" value="1"/>
</dbReference>
<dbReference type="CDD" id="cd11029">
    <property type="entry name" value="CYP107-like"/>
    <property type="match status" value="1"/>
</dbReference>
<dbReference type="GO" id="GO:0008395">
    <property type="term" value="F:steroid hydroxylase activity"/>
    <property type="evidence" value="ECO:0007669"/>
    <property type="project" value="TreeGrafter"/>
</dbReference>
<dbReference type="GO" id="GO:0020037">
    <property type="term" value="F:heme binding"/>
    <property type="evidence" value="ECO:0007669"/>
    <property type="project" value="InterPro"/>
</dbReference>
<evidence type="ECO:0000256" key="7">
    <source>
        <dbReference type="ARBA" id="ARBA00023002"/>
    </source>
</evidence>
<evidence type="ECO:0000256" key="12">
    <source>
        <dbReference type="ARBA" id="ARBA00023221"/>
    </source>
</evidence>
<reference evidence="18 19" key="1">
    <citation type="submission" date="2016-12" db="EMBL/GenBank/DDBJ databases">
        <title>The new phylogeny of genus Mycobacterium.</title>
        <authorList>
            <person name="Tortoli E."/>
            <person name="Trovato A."/>
            <person name="Cirillo D.M."/>
        </authorList>
    </citation>
    <scope>NUCLEOTIDE SEQUENCE [LARGE SCALE GENOMIC DNA]</scope>
    <source>
        <strain evidence="18 19">DSM 44223</strain>
    </source>
</reference>
<dbReference type="PANTHER" id="PTHR46696:SF4">
    <property type="entry name" value="BIOTIN BIOSYNTHESIS CYTOCHROME P450"/>
    <property type="match status" value="1"/>
</dbReference>
<dbReference type="InterPro" id="IPR002397">
    <property type="entry name" value="Cyt_P450_B"/>
</dbReference>
<keyword evidence="5" id="KW-0479">Metal-binding</keyword>
<evidence type="ECO:0000256" key="14">
    <source>
        <dbReference type="ARBA" id="ARBA00070775"/>
    </source>
</evidence>
<comment type="similarity">
    <text evidence="2">Belongs to the cytochrome P450 family.</text>
</comment>